<feature type="transmembrane region" description="Helical" evidence="2">
    <location>
        <begin position="105"/>
        <end position="128"/>
    </location>
</feature>
<gene>
    <name evidence="3" type="ordered locus">Bfae_28420</name>
</gene>
<dbReference type="OrthoDB" id="4790802at2"/>
<sequence>MTSPPSRPLPPLTDLPAPPRLPREGTSLVPPGEIIAESRRAILRRLLQVVWAPGLMLLGLWYLLLALYVVGASPTFWFLSLLAAMGDPTYLRAAMLGLGFTSTGLGTAFLVLPAAATLLSLALTPLAPRLLADLQPRRFLTEQAFQQEIATRVTAVLMLPPVLIVLLWPVTVLAGMPQPWSGLGAGPLSSWCLAILALQVAWVLVRRRVTAPKLLGITDAAALHVTARIARDREERAAAARQVRAQDRRHLPPTLGSPALSGASTPRGALVALARIARASLVWVVPAAAGLGWLMFGITDLVTVIVRVGAMDLTATTSLLRWQQAVIAAPVIALVLLGLALSPALSVLLAAGQRDQVRDLRTHEDWAHRARVSPWEARVVGLTGWFSAVFALLGTGAAVLLMELLQVATALTWVAATVIALVLVPLLGLAAAAAMRSGLRDVLYGPAGDYMRREAPYALVAPDIGTRADRARDPAVRAALRKRLQAEGGDHALEIFDLDAAGERLWVDESAPEARDTAVRAADLARGTLPDFGGEGSAFTGGGRTADGQHSDQPEQPEQREQPGHRHDVPDSVTGLREL</sequence>
<evidence type="ECO:0000256" key="1">
    <source>
        <dbReference type="SAM" id="MobiDB-lite"/>
    </source>
</evidence>
<dbReference type="Proteomes" id="UP000001919">
    <property type="component" value="Chromosome"/>
</dbReference>
<feature type="transmembrane region" description="Helical" evidence="2">
    <location>
        <begin position="413"/>
        <end position="434"/>
    </location>
</feature>
<dbReference type="PATRIC" id="fig|446465.5.peg.2804"/>
<feature type="region of interest" description="Disordered" evidence="1">
    <location>
        <begin position="527"/>
        <end position="579"/>
    </location>
</feature>
<keyword evidence="2" id="KW-0472">Membrane</keyword>
<keyword evidence="4" id="KW-1185">Reference proteome</keyword>
<evidence type="ECO:0000313" key="3">
    <source>
        <dbReference type="EMBL" id="ACU86607.1"/>
    </source>
</evidence>
<feature type="transmembrane region" description="Helical" evidence="2">
    <location>
        <begin position="49"/>
        <end position="70"/>
    </location>
</feature>
<feature type="compositionally biased region" description="Basic and acidic residues" evidence="1">
    <location>
        <begin position="547"/>
        <end position="570"/>
    </location>
</feature>
<proteinExistence type="predicted"/>
<reference evidence="3 4" key="1">
    <citation type="journal article" date="2009" name="Stand. Genomic Sci.">
        <title>Complete genome sequence of Brachybacterium faecium type strain (Schefferle 6-10).</title>
        <authorList>
            <person name="Lapidus A."/>
            <person name="Pukall R."/>
            <person name="Labuttii K."/>
            <person name="Copeland A."/>
            <person name="Del Rio T.G."/>
            <person name="Nolan M."/>
            <person name="Chen F."/>
            <person name="Lucas S."/>
            <person name="Tice H."/>
            <person name="Cheng J.F."/>
            <person name="Bruce D."/>
            <person name="Goodwin L."/>
            <person name="Pitluck S."/>
            <person name="Rohde M."/>
            <person name="Goker M."/>
            <person name="Pati A."/>
            <person name="Ivanova N."/>
            <person name="Mavrommatis K."/>
            <person name="Chen A."/>
            <person name="Palaniappan K."/>
            <person name="D'haeseleer P."/>
            <person name="Chain P."/>
            <person name="Bristow J."/>
            <person name="Eisen J.A."/>
            <person name="Markowitz V."/>
            <person name="Hugenholtz P."/>
            <person name="Kyrpides N.C."/>
            <person name="Klenk H.P."/>
        </authorList>
    </citation>
    <scope>NUCLEOTIDE SEQUENCE [LARGE SCALE GENOMIC DNA]</scope>
    <source>
        <strain evidence="4">ATCC 43885 / DSM 4810 / JCM 11609 / LMG 19847 / NBRC 14762 / NCIMB 9860 / 6-10</strain>
    </source>
</reference>
<feature type="region of interest" description="Disordered" evidence="1">
    <location>
        <begin position="1"/>
        <end position="28"/>
    </location>
</feature>
<feature type="transmembrane region" description="Helical" evidence="2">
    <location>
        <begin position="281"/>
        <end position="306"/>
    </location>
</feature>
<evidence type="ECO:0000256" key="2">
    <source>
        <dbReference type="SAM" id="Phobius"/>
    </source>
</evidence>
<protein>
    <submittedName>
        <fullName evidence="3">Uncharacterized protein</fullName>
    </submittedName>
</protein>
<feature type="compositionally biased region" description="Gly residues" evidence="1">
    <location>
        <begin position="533"/>
        <end position="545"/>
    </location>
</feature>
<feature type="transmembrane region" description="Helical" evidence="2">
    <location>
        <begin position="379"/>
        <end position="401"/>
    </location>
</feature>
<dbReference type="eggNOG" id="ENOG5031DUN">
    <property type="taxonomic scope" value="Bacteria"/>
</dbReference>
<feature type="region of interest" description="Disordered" evidence="1">
    <location>
        <begin position="242"/>
        <end position="262"/>
    </location>
</feature>
<feature type="compositionally biased region" description="Pro residues" evidence="1">
    <location>
        <begin position="1"/>
        <end position="20"/>
    </location>
</feature>
<feature type="transmembrane region" description="Helical" evidence="2">
    <location>
        <begin position="149"/>
        <end position="168"/>
    </location>
</feature>
<evidence type="ECO:0000313" key="4">
    <source>
        <dbReference type="Proteomes" id="UP000001919"/>
    </source>
</evidence>
<keyword evidence="2" id="KW-1133">Transmembrane helix</keyword>
<dbReference type="EMBL" id="CP001643">
    <property type="protein sequence ID" value="ACU86607.1"/>
    <property type="molecule type" value="Genomic_DNA"/>
</dbReference>
<organism evidence="3 4">
    <name type="scientific">Brachybacterium faecium (strain ATCC 43885 / DSM 4810 / JCM 11609 / LMG 19847 / NBRC 14762 / NCIMB 9860 / 6-10)</name>
    <dbReference type="NCBI Taxonomy" id="446465"/>
    <lineage>
        <taxon>Bacteria</taxon>
        <taxon>Bacillati</taxon>
        <taxon>Actinomycetota</taxon>
        <taxon>Actinomycetes</taxon>
        <taxon>Micrococcales</taxon>
        <taxon>Dermabacteraceae</taxon>
        <taxon>Brachybacterium</taxon>
    </lineage>
</organism>
<feature type="transmembrane region" description="Helical" evidence="2">
    <location>
        <begin position="188"/>
        <end position="205"/>
    </location>
</feature>
<keyword evidence="2" id="KW-0812">Transmembrane</keyword>
<dbReference type="AlphaFoldDB" id="C7MHU0"/>
<accession>C7MHU0</accession>
<dbReference type="HOGENOM" id="CLU_479566_0_0_11"/>
<name>C7MHU0_BRAFD</name>
<dbReference type="KEGG" id="bfa:Bfae_28420"/>
<feature type="transmembrane region" description="Helical" evidence="2">
    <location>
        <begin position="326"/>
        <end position="351"/>
    </location>
</feature>